<comment type="caution">
    <text evidence="3">The sequence shown here is derived from an EMBL/GenBank/DDBJ whole genome shotgun (WGS) entry which is preliminary data.</text>
</comment>
<dbReference type="RefSeq" id="WP_255134375.1">
    <property type="nucleotide sequence ID" value="NZ_JANDBC010000001.1"/>
</dbReference>
<dbReference type="PANTHER" id="PTHR35869:SF1">
    <property type="entry name" value="OUTER-MEMBRANE LIPOPROTEIN CARRIER PROTEIN"/>
    <property type="match status" value="1"/>
</dbReference>
<keyword evidence="3" id="KW-0449">Lipoprotein</keyword>
<name>A0A9X2RH78_9BACT</name>
<proteinExistence type="predicted"/>
<dbReference type="Proteomes" id="UP001139125">
    <property type="component" value="Unassembled WGS sequence"/>
</dbReference>
<evidence type="ECO:0000256" key="2">
    <source>
        <dbReference type="SAM" id="SignalP"/>
    </source>
</evidence>
<evidence type="ECO:0000313" key="3">
    <source>
        <dbReference type="EMBL" id="MCP9291509.1"/>
    </source>
</evidence>
<evidence type="ECO:0000256" key="1">
    <source>
        <dbReference type="ARBA" id="ARBA00022729"/>
    </source>
</evidence>
<sequence length="212" mass="24084">MPVRTSGSKKLLRVLSGLFIFSLIFSVTAVAQTPNFDQLKEKFDEGLVFRAMFNQTFTDSYTGEVTRSEGQIWLDKVRYKLEADGQVVVVDGETSKVYDPSRNRVIIDLYNADEDDFAPSRMLSGIDTTYTVSEEKMDNQTKITLISNDDFAVFVEVEIIIDDQFRPTEITAWDISDNEIVTTFSDGAFLKPEAGLFQLDYPDDAEVVDMRY</sequence>
<keyword evidence="1 2" id="KW-0732">Signal</keyword>
<keyword evidence="4" id="KW-1185">Reference proteome</keyword>
<dbReference type="Pfam" id="PF03548">
    <property type="entry name" value="LolA"/>
    <property type="match status" value="1"/>
</dbReference>
<feature type="signal peptide" evidence="2">
    <location>
        <begin position="1"/>
        <end position="31"/>
    </location>
</feature>
<dbReference type="EMBL" id="JANDBC010000001">
    <property type="protein sequence ID" value="MCP9291509.1"/>
    <property type="molecule type" value="Genomic_DNA"/>
</dbReference>
<dbReference type="AlphaFoldDB" id="A0A9X2RH78"/>
<feature type="chain" id="PRO_5040846483" evidence="2">
    <location>
        <begin position="32"/>
        <end position="212"/>
    </location>
</feature>
<accession>A0A9X2RH78</accession>
<evidence type="ECO:0000313" key="4">
    <source>
        <dbReference type="Proteomes" id="UP001139125"/>
    </source>
</evidence>
<dbReference type="Gene3D" id="2.50.20.10">
    <property type="entry name" value="Lipoprotein localisation LolA/LolB/LppX"/>
    <property type="match status" value="1"/>
</dbReference>
<dbReference type="InterPro" id="IPR029046">
    <property type="entry name" value="LolA/LolB/LppX"/>
</dbReference>
<protein>
    <submittedName>
        <fullName evidence="3">Outer membrane lipoprotein carrier protein LolA</fullName>
    </submittedName>
</protein>
<organism evidence="3 4">
    <name type="scientific">Gracilimonas sediminicola</name>
    <dbReference type="NCBI Taxonomy" id="2952158"/>
    <lineage>
        <taxon>Bacteria</taxon>
        <taxon>Pseudomonadati</taxon>
        <taxon>Balneolota</taxon>
        <taxon>Balneolia</taxon>
        <taxon>Balneolales</taxon>
        <taxon>Balneolaceae</taxon>
        <taxon>Gracilimonas</taxon>
    </lineage>
</organism>
<dbReference type="PANTHER" id="PTHR35869">
    <property type="entry name" value="OUTER-MEMBRANE LIPOPROTEIN CARRIER PROTEIN"/>
    <property type="match status" value="1"/>
</dbReference>
<dbReference type="CDD" id="cd16325">
    <property type="entry name" value="LolA"/>
    <property type="match status" value="1"/>
</dbReference>
<gene>
    <name evidence="3" type="ORF">NM125_07940</name>
</gene>
<dbReference type="InterPro" id="IPR004564">
    <property type="entry name" value="OM_lipoprot_carrier_LolA-like"/>
</dbReference>
<reference evidence="3" key="1">
    <citation type="submission" date="2022-06" db="EMBL/GenBank/DDBJ databases">
        <title>Gracilimonas sp. CAU 1638 isolated from sea sediment.</title>
        <authorList>
            <person name="Kim W."/>
        </authorList>
    </citation>
    <scope>NUCLEOTIDE SEQUENCE</scope>
    <source>
        <strain evidence="3">CAU 1638</strain>
    </source>
</reference>
<dbReference type="SUPFAM" id="SSF89392">
    <property type="entry name" value="Prokaryotic lipoproteins and lipoprotein localization factors"/>
    <property type="match status" value="1"/>
</dbReference>